<gene>
    <name evidence="1" type="ORF">QQ002_08355</name>
</gene>
<comment type="caution">
    <text evidence="1">The sequence shown here is derived from an EMBL/GenBank/DDBJ whole genome shotgun (WGS) entry which is preliminary data.</text>
</comment>
<dbReference type="InterPro" id="IPR021678">
    <property type="entry name" value="DUF3263"/>
</dbReference>
<proteinExistence type="predicted"/>
<name>A0AB35MID9_9MICO</name>
<sequence length="93" mass="10494">MDGTAAQPLDATTALSERDSSVLAFERQWWRYAGAKEDAIRELFDLSATQYYQVLNSLIDSPAALAHDPMLVHRLRRMRAARQRGRAMGSRDA</sequence>
<evidence type="ECO:0000313" key="2">
    <source>
        <dbReference type="Proteomes" id="UP001172756"/>
    </source>
</evidence>
<dbReference type="Pfam" id="PF11662">
    <property type="entry name" value="DUF3263"/>
    <property type="match status" value="1"/>
</dbReference>
<organism evidence="1 2">
    <name type="scientific">Demequina lignilytica</name>
    <dbReference type="NCBI Taxonomy" id="3051663"/>
    <lineage>
        <taxon>Bacteria</taxon>
        <taxon>Bacillati</taxon>
        <taxon>Actinomycetota</taxon>
        <taxon>Actinomycetes</taxon>
        <taxon>Micrococcales</taxon>
        <taxon>Demequinaceae</taxon>
        <taxon>Demequina</taxon>
    </lineage>
</organism>
<evidence type="ECO:0000313" key="1">
    <source>
        <dbReference type="EMBL" id="MDN4483544.1"/>
    </source>
</evidence>
<protein>
    <submittedName>
        <fullName evidence="1">DUF3263 domain-containing protein</fullName>
    </submittedName>
</protein>
<reference evidence="1 2" key="1">
    <citation type="submission" date="2023-06" db="EMBL/GenBank/DDBJ databases">
        <title>SYSU T0a273.</title>
        <authorList>
            <person name="Gao L."/>
            <person name="Fang B.-Z."/>
            <person name="Li W.-J."/>
        </authorList>
    </citation>
    <scope>NUCLEOTIDE SEQUENCE [LARGE SCALE GENOMIC DNA]</scope>
    <source>
        <strain evidence="1 2">SYSU T0a273</strain>
    </source>
</reference>
<dbReference type="AlphaFoldDB" id="A0AB35MID9"/>
<accession>A0AB35MID9</accession>
<dbReference type="Proteomes" id="UP001172756">
    <property type="component" value="Unassembled WGS sequence"/>
</dbReference>
<dbReference type="EMBL" id="JAUHQB010000005">
    <property type="protein sequence ID" value="MDN4483544.1"/>
    <property type="molecule type" value="Genomic_DNA"/>
</dbReference>
<dbReference type="RefSeq" id="WP_301160382.1">
    <property type="nucleotide sequence ID" value="NZ_JAUHQB010000005.1"/>
</dbReference>